<gene>
    <name evidence="1" type="ORF">ALC53_01691</name>
</gene>
<accession>A0A195BTX8</accession>
<dbReference type="EMBL" id="KQ976409">
    <property type="protein sequence ID" value="KYM90925.1"/>
    <property type="molecule type" value="Genomic_DNA"/>
</dbReference>
<sequence length="175" mass="20602">MFLNLHSNLVNLQLCYDNSHSFFLLLQTQSMLIRSDEVSAYGVSKYMNSRARFKTLNVRRENYGRRFKRRKKMKQANKKDKLTSKILQTLRLDEGWDAGGTGDAPAVLGERRRAAVKCSYATRNWWCTRDARPIEGKNVRVSRRTSPSSCRDRRRPRIYDYRAYRDGKETNTRPL</sequence>
<evidence type="ECO:0000313" key="2">
    <source>
        <dbReference type="Proteomes" id="UP000078540"/>
    </source>
</evidence>
<protein>
    <submittedName>
        <fullName evidence="1">Uncharacterized protein</fullName>
    </submittedName>
</protein>
<reference evidence="1 2" key="1">
    <citation type="submission" date="2015-09" db="EMBL/GenBank/DDBJ databases">
        <title>Atta colombica WGS genome.</title>
        <authorList>
            <person name="Nygaard S."/>
            <person name="Hu H."/>
            <person name="Boomsma J."/>
            <person name="Zhang G."/>
        </authorList>
    </citation>
    <scope>NUCLEOTIDE SEQUENCE [LARGE SCALE GENOMIC DNA]</scope>
    <source>
        <strain evidence="1">Treedump-2</strain>
        <tissue evidence="1">Whole body</tissue>
    </source>
</reference>
<evidence type="ECO:0000313" key="1">
    <source>
        <dbReference type="EMBL" id="KYM90925.1"/>
    </source>
</evidence>
<name>A0A195BTX8_9HYME</name>
<dbReference type="AlphaFoldDB" id="A0A195BTX8"/>
<dbReference type="Proteomes" id="UP000078540">
    <property type="component" value="Unassembled WGS sequence"/>
</dbReference>
<organism evidence="1 2">
    <name type="scientific">Atta colombica</name>
    <dbReference type="NCBI Taxonomy" id="520822"/>
    <lineage>
        <taxon>Eukaryota</taxon>
        <taxon>Metazoa</taxon>
        <taxon>Ecdysozoa</taxon>
        <taxon>Arthropoda</taxon>
        <taxon>Hexapoda</taxon>
        <taxon>Insecta</taxon>
        <taxon>Pterygota</taxon>
        <taxon>Neoptera</taxon>
        <taxon>Endopterygota</taxon>
        <taxon>Hymenoptera</taxon>
        <taxon>Apocrita</taxon>
        <taxon>Aculeata</taxon>
        <taxon>Formicoidea</taxon>
        <taxon>Formicidae</taxon>
        <taxon>Myrmicinae</taxon>
        <taxon>Atta</taxon>
    </lineage>
</organism>
<keyword evidence="2" id="KW-1185">Reference proteome</keyword>
<proteinExistence type="predicted"/>